<dbReference type="GO" id="GO:0005886">
    <property type="term" value="C:plasma membrane"/>
    <property type="evidence" value="ECO:0007669"/>
    <property type="project" value="UniProtKB-SubCell"/>
</dbReference>
<dbReference type="RefSeq" id="WP_198101315.1">
    <property type="nucleotide sequence ID" value="NZ_JAEDAL010000006.1"/>
</dbReference>
<dbReference type="Pfam" id="PF00512">
    <property type="entry name" value="HisKA"/>
    <property type="match status" value="1"/>
</dbReference>
<dbReference type="Proteomes" id="UP000620139">
    <property type="component" value="Unassembled WGS sequence"/>
</dbReference>
<evidence type="ECO:0000256" key="2">
    <source>
        <dbReference type="ARBA" id="ARBA00012438"/>
    </source>
</evidence>
<dbReference type="InterPro" id="IPR036641">
    <property type="entry name" value="HPT_dom_sf"/>
</dbReference>
<dbReference type="SUPFAM" id="SSF52172">
    <property type="entry name" value="CheY-like"/>
    <property type="match status" value="1"/>
</dbReference>
<dbReference type="Pfam" id="PF00072">
    <property type="entry name" value="Response_reg"/>
    <property type="match status" value="1"/>
</dbReference>
<feature type="transmembrane region" description="Helical" evidence="7">
    <location>
        <begin position="21"/>
        <end position="42"/>
    </location>
</feature>
<comment type="caution">
    <text evidence="9">The sequence shown here is derived from an EMBL/GenBank/DDBJ whole genome shotgun (WGS) entry which is preliminary data.</text>
</comment>
<evidence type="ECO:0000256" key="1">
    <source>
        <dbReference type="ARBA" id="ARBA00000085"/>
    </source>
</evidence>
<evidence type="ECO:0000256" key="6">
    <source>
        <dbReference type="SAM" id="MobiDB-lite"/>
    </source>
</evidence>
<dbReference type="SMART" id="SM00388">
    <property type="entry name" value="HisKA"/>
    <property type="match status" value="1"/>
</dbReference>
<accession>A0A931IVQ7</accession>
<dbReference type="SUPFAM" id="SSF47226">
    <property type="entry name" value="Histidine-containing phosphotransfer domain, HPT domain"/>
    <property type="match status" value="1"/>
</dbReference>
<feature type="modified residue" description="4-aspartylphosphate" evidence="4">
    <location>
        <position position="517"/>
    </location>
</feature>
<organism evidence="9 10">
    <name type="scientific">Inhella gelatinilytica</name>
    <dbReference type="NCBI Taxonomy" id="2795030"/>
    <lineage>
        <taxon>Bacteria</taxon>
        <taxon>Pseudomonadati</taxon>
        <taxon>Pseudomonadota</taxon>
        <taxon>Betaproteobacteria</taxon>
        <taxon>Burkholderiales</taxon>
        <taxon>Sphaerotilaceae</taxon>
        <taxon>Inhella</taxon>
    </lineage>
</organism>
<feature type="coiled-coil region" evidence="5">
    <location>
        <begin position="345"/>
        <end position="379"/>
    </location>
</feature>
<comment type="catalytic activity">
    <reaction evidence="1">
        <text>ATP + protein L-histidine = ADP + protein N-phospho-L-histidine.</text>
        <dbReference type="EC" id="2.7.13.3"/>
    </reaction>
</comment>
<dbReference type="EC" id="2.7.13.3" evidence="2"/>
<dbReference type="EMBL" id="JAEDAL010000006">
    <property type="protein sequence ID" value="MBH9553705.1"/>
    <property type="molecule type" value="Genomic_DNA"/>
</dbReference>
<dbReference type="PANTHER" id="PTHR45339:SF3">
    <property type="entry name" value="HISTIDINE KINASE"/>
    <property type="match status" value="1"/>
</dbReference>
<dbReference type="GO" id="GO:0000155">
    <property type="term" value="F:phosphorelay sensor kinase activity"/>
    <property type="evidence" value="ECO:0007669"/>
    <property type="project" value="InterPro"/>
</dbReference>
<dbReference type="Gene3D" id="1.10.287.130">
    <property type="match status" value="1"/>
</dbReference>
<keyword evidence="7" id="KW-0472">Membrane</keyword>
<dbReference type="SUPFAM" id="SSF47384">
    <property type="entry name" value="Homodimeric domain of signal transducing histidine kinase"/>
    <property type="match status" value="1"/>
</dbReference>
<feature type="transmembrane region" description="Helical" evidence="7">
    <location>
        <begin position="133"/>
        <end position="152"/>
    </location>
</feature>
<dbReference type="AlphaFoldDB" id="A0A931IVQ7"/>
<dbReference type="InterPro" id="IPR011006">
    <property type="entry name" value="CheY-like_superfamily"/>
</dbReference>
<dbReference type="InterPro" id="IPR003661">
    <property type="entry name" value="HisK_dim/P_dom"/>
</dbReference>
<keyword evidence="7" id="KW-1133">Transmembrane helix</keyword>
<sequence>MASPSALEQHRQELDDAMRGGLRVALVGVAIGGAAQGLAGWWDSSLNSLPFWRLALLSFSGFFVSACCLLALRQLRARGVSAAAATFALSILPVLLASPWLSGDGLADANLPALGVPILVLALLVSPRAGWRALAVAVAGLVVVGVAHWVGWIEGPQPQRSAPFPVVALGHLLPLLVGGWVAMHYAEVFWHTLRRIEDSRQVTAAALADQQQATAALSAAEEHQRALLDATLTSILIFDVQSRALVLANPQALRRFDATALDELAQDCLFPGGPYDRETARLHFEKTLREGPQYFLWSTVNRHGKRQFWDIKTEQIPYKQRPAVVVFGHDISEQVAARSELARAREVLEEQVTARTLELEQARDRAEQLARSKSDFLAQLGHEVRGPMNTVLGLAHQVLSEADTPPQTRRSLERIHEASAKLLAAVNDAMGFARIAPVAPSEAGFAPSEPLPPTPAQTQPLQGLRALVVDDVPINREILCEMLLQLGARAHAVDSGAAALDWIQREGATAVDVVLMDIQMPDMDGYETTQHLHARHPSLQVMALTANALPEQRAASAAAGMCGHVTKPVEMGELIQALQGLRAPAPAKSAEPAAGTGPTTPPAPAPSSTTELVWDRAGALARCANKASLLRRLLGNFVEQYRREGLPADESARVAWTHRLKGTSANLGLVSLSAAAAAYERELRGDAAAAQGPAPLEALMERQFAELDLWLATQSEEA</sequence>
<dbReference type="PROSITE" id="PS50110">
    <property type="entry name" value="RESPONSE_REGULATORY"/>
    <property type="match status" value="1"/>
</dbReference>
<feature type="compositionally biased region" description="Low complexity" evidence="6">
    <location>
        <begin position="585"/>
        <end position="598"/>
    </location>
</feature>
<dbReference type="Gene3D" id="3.30.450.20">
    <property type="entry name" value="PAS domain"/>
    <property type="match status" value="1"/>
</dbReference>
<evidence type="ECO:0000256" key="5">
    <source>
        <dbReference type="SAM" id="Coils"/>
    </source>
</evidence>
<name>A0A931IVQ7_9BURK</name>
<evidence type="ECO:0000256" key="4">
    <source>
        <dbReference type="PROSITE-ProRule" id="PRU00169"/>
    </source>
</evidence>
<evidence type="ECO:0000313" key="9">
    <source>
        <dbReference type="EMBL" id="MBH9553705.1"/>
    </source>
</evidence>
<protein>
    <recommendedName>
        <fullName evidence="2">histidine kinase</fullName>
        <ecNumber evidence="2">2.7.13.3</ecNumber>
    </recommendedName>
</protein>
<feature type="transmembrane region" description="Helical" evidence="7">
    <location>
        <begin position="164"/>
        <end position="186"/>
    </location>
</feature>
<feature type="transmembrane region" description="Helical" evidence="7">
    <location>
        <begin position="79"/>
        <end position="97"/>
    </location>
</feature>
<feature type="domain" description="Response regulatory" evidence="8">
    <location>
        <begin position="465"/>
        <end position="582"/>
    </location>
</feature>
<gene>
    <name evidence="9" type="ORF">I7X43_12715</name>
</gene>
<evidence type="ECO:0000313" key="10">
    <source>
        <dbReference type="Proteomes" id="UP000620139"/>
    </source>
</evidence>
<keyword evidence="7" id="KW-0812">Transmembrane</keyword>
<dbReference type="Gene3D" id="3.40.50.2300">
    <property type="match status" value="1"/>
</dbReference>
<evidence type="ECO:0000256" key="7">
    <source>
        <dbReference type="SAM" id="Phobius"/>
    </source>
</evidence>
<dbReference type="CDD" id="cd00082">
    <property type="entry name" value="HisKA"/>
    <property type="match status" value="1"/>
</dbReference>
<dbReference type="Gene3D" id="1.20.120.160">
    <property type="entry name" value="HPT domain"/>
    <property type="match status" value="1"/>
</dbReference>
<proteinExistence type="predicted"/>
<dbReference type="PANTHER" id="PTHR45339">
    <property type="entry name" value="HYBRID SIGNAL TRANSDUCTION HISTIDINE KINASE J"/>
    <property type="match status" value="1"/>
</dbReference>
<dbReference type="SMART" id="SM00448">
    <property type="entry name" value="REC"/>
    <property type="match status" value="1"/>
</dbReference>
<reference evidence="9" key="1">
    <citation type="submission" date="2020-12" db="EMBL/GenBank/DDBJ databases">
        <title>The genome sequence of Inhella sp. 4Y17.</title>
        <authorList>
            <person name="Liu Y."/>
        </authorList>
    </citation>
    <scope>NUCLEOTIDE SEQUENCE</scope>
    <source>
        <strain evidence="9">4Y10</strain>
    </source>
</reference>
<evidence type="ECO:0000259" key="8">
    <source>
        <dbReference type="PROSITE" id="PS50110"/>
    </source>
</evidence>
<keyword evidence="3 4" id="KW-0597">Phosphoprotein</keyword>
<dbReference type="InterPro" id="IPR035965">
    <property type="entry name" value="PAS-like_dom_sf"/>
</dbReference>
<dbReference type="SUPFAM" id="SSF55785">
    <property type="entry name" value="PYP-like sensor domain (PAS domain)"/>
    <property type="match status" value="1"/>
</dbReference>
<dbReference type="InterPro" id="IPR036097">
    <property type="entry name" value="HisK_dim/P_sf"/>
</dbReference>
<dbReference type="GO" id="GO:0005524">
    <property type="term" value="F:ATP binding"/>
    <property type="evidence" value="ECO:0007669"/>
    <property type="project" value="UniProtKB-KW"/>
</dbReference>
<keyword evidence="10" id="KW-1185">Reference proteome</keyword>
<feature type="region of interest" description="Disordered" evidence="6">
    <location>
        <begin position="585"/>
        <end position="609"/>
    </location>
</feature>
<dbReference type="CDD" id="cd17546">
    <property type="entry name" value="REC_hyHK_CKI1_RcsC-like"/>
    <property type="match status" value="1"/>
</dbReference>
<dbReference type="InterPro" id="IPR001789">
    <property type="entry name" value="Sig_transdc_resp-reg_receiver"/>
</dbReference>
<keyword evidence="5" id="KW-0175">Coiled coil</keyword>
<evidence type="ECO:0000256" key="3">
    <source>
        <dbReference type="ARBA" id="ARBA00022553"/>
    </source>
</evidence>
<feature type="transmembrane region" description="Helical" evidence="7">
    <location>
        <begin position="54"/>
        <end position="72"/>
    </location>
</feature>